<protein>
    <recommendedName>
        <fullName evidence="7">Lipoprotein</fullName>
    </recommendedName>
</protein>
<organism evidence="3 6">
    <name type="scientific">Gluconacetobacter dulcium</name>
    <dbReference type="NCBI Taxonomy" id="2729096"/>
    <lineage>
        <taxon>Bacteria</taxon>
        <taxon>Pseudomonadati</taxon>
        <taxon>Pseudomonadota</taxon>
        <taxon>Alphaproteobacteria</taxon>
        <taxon>Acetobacterales</taxon>
        <taxon>Acetobacteraceae</taxon>
        <taxon>Gluconacetobacter</taxon>
    </lineage>
</organism>
<accession>A0A7W4IPM1</accession>
<feature type="chain" id="PRO_5030507968" description="Lipoprotein" evidence="2">
    <location>
        <begin position="21"/>
        <end position="159"/>
    </location>
</feature>
<comment type="caution">
    <text evidence="3">The sequence shown here is derived from an EMBL/GenBank/DDBJ whole genome shotgun (WGS) entry which is preliminary data.</text>
</comment>
<evidence type="ECO:0000313" key="4">
    <source>
        <dbReference type="EMBL" id="MBB2195715.1"/>
    </source>
</evidence>
<evidence type="ECO:0008006" key="7">
    <source>
        <dbReference type="Google" id="ProtNLM"/>
    </source>
</evidence>
<dbReference type="EMBL" id="JABEQN010000039">
    <property type="protein sequence ID" value="MBB2195715.1"/>
    <property type="molecule type" value="Genomic_DNA"/>
</dbReference>
<dbReference type="EMBL" id="JABEQO010000040">
    <property type="protein sequence ID" value="MBB2166624.1"/>
    <property type="molecule type" value="Genomic_DNA"/>
</dbReference>
<dbReference type="PROSITE" id="PS51257">
    <property type="entry name" value="PROKAR_LIPOPROTEIN"/>
    <property type="match status" value="1"/>
</dbReference>
<gene>
    <name evidence="4" type="ORF">HLH25_19205</name>
    <name evidence="3" type="ORF">HLH26_19260</name>
</gene>
<evidence type="ECO:0000313" key="3">
    <source>
        <dbReference type="EMBL" id="MBB2166624.1"/>
    </source>
</evidence>
<feature type="signal peptide" evidence="2">
    <location>
        <begin position="1"/>
        <end position="20"/>
    </location>
</feature>
<dbReference type="RefSeq" id="WP_182975602.1">
    <property type="nucleotide sequence ID" value="NZ_JABEQN010000039.1"/>
</dbReference>
<reference evidence="5 6" key="1">
    <citation type="submission" date="2020-04" db="EMBL/GenBank/DDBJ databases">
        <title>Description of novel Gluconacetobacter.</title>
        <authorList>
            <person name="Sombolestani A."/>
        </authorList>
    </citation>
    <scope>NUCLEOTIDE SEQUENCE [LARGE SCALE GENOMIC DNA]</scope>
    <source>
        <strain evidence="4 5">LMG 1728</strain>
        <strain evidence="3 6">LMG 1731</strain>
    </source>
</reference>
<evidence type="ECO:0000256" key="1">
    <source>
        <dbReference type="SAM" id="Coils"/>
    </source>
</evidence>
<sequence>MTAPASRVRLTGLLPLALLAACSAQQCDPNHADLFTGIGCSAGNGYQKRSQDLDAQRNLLRLQAAQAHGNATAAQNQAAWAQDAVAQERQRLQAFQNRNASLRRRLVAMEQNKRISTAQYRAAVQNLDEAGKLASSQDAADKARADQKQQAIVDRLSTL</sequence>
<keyword evidence="5" id="KW-1185">Reference proteome</keyword>
<dbReference type="Proteomes" id="UP000561077">
    <property type="component" value="Unassembled WGS sequence"/>
</dbReference>
<feature type="coiled-coil region" evidence="1">
    <location>
        <begin position="85"/>
        <end position="112"/>
    </location>
</feature>
<evidence type="ECO:0000313" key="6">
    <source>
        <dbReference type="Proteomes" id="UP000561077"/>
    </source>
</evidence>
<evidence type="ECO:0000256" key="2">
    <source>
        <dbReference type="SAM" id="SignalP"/>
    </source>
</evidence>
<evidence type="ECO:0000313" key="5">
    <source>
        <dbReference type="Proteomes" id="UP000540490"/>
    </source>
</evidence>
<proteinExistence type="predicted"/>
<keyword evidence="1" id="KW-0175">Coiled coil</keyword>
<name>A0A7W4IPM1_9PROT</name>
<dbReference type="AlphaFoldDB" id="A0A7W4IPM1"/>
<keyword evidence="2" id="KW-0732">Signal</keyword>
<dbReference type="Proteomes" id="UP000540490">
    <property type="component" value="Unassembled WGS sequence"/>
</dbReference>